<protein>
    <submittedName>
        <fullName evidence="2">Uncharacterized protein</fullName>
    </submittedName>
</protein>
<comment type="caution">
    <text evidence="2">The sequence shown here is derived from an EMBL/GenBank/DDBJ whole genome shotgun (WGS) entry which is preliminary data.</text>
</comment>
<dbReference type="EMBL" id="JANVFO010000030">
    <property type="protein sequence ID" value="KAJ3731493.1"/>
    <property type="molecule type" value="Genomic_DNA"/>
</dbReference>
<gene>
    <name evidence="2" type="ORF">DFJ43DRAFT_415292</name>
</gene>
<dbReference type="AlphaFoldDB" id="A0AA38N0I7"/>
<feature type="compositionally biased region" description="Basic residues" evidence="1">
    <location>
        <begin position="169"/>
        <end position="179"/>
    </location>
</feature>
<reference evidence="2" key="2">
    <citation type="journal article" date="2023" name="Proc. Natl. Acad. Sci. U.S.A.">
        <title>A global phylogenomic analysis of the shiitake genus Lentinula.</title>
        <authorList>
            <person name="Sierra-Patev S."/>
            <person name="Min B."/>
            <person name="Naranjo-Ortiz M."/>
            <person name="Looney B."/>
            <person name="Konkel Z."/>
            <person name="Slot J.C."/>
            <person name="Sakamoto Y."/>
            <person name="Steenwyk J.L."/>
            <person name="Rokas A."/>
            <person name="Carro J."/>
            <person name="Camarero S."/>
            <person name="Ferreira P."/>
            <person name="Molpeceres G."/>
            <person name="Ruiz-Duenas F.J."/>
            <person name="Serrano A."/>
            <person name="Henrissat B."/>
            <person name="Drula E."/>
            <person name="Hughes K.W."/>
            <person name="Mata J.L."/>
            <person name="Ishikawa N.K."/>
            <person name="Vargas-Isla R."/>
            <person name="Ushijima S."/>
            <person name="Smith C.A."/>
            <person name="Donoghue J."/>
            <person name="Ahrendt S."/>
            <person name="Andreopoulos W."/>
            <person name="He G."/>
            <person name="LaButti K."/>
            <person name="Lipzen A."/>
            <person name="Ng V."/>
            <person name="Riley R."/>
            <person name="Sandor L."/>
            <person name="Barry K."/>
            <person name="Martinez A.T."/>
            <person name="Xiao Y."/>
            <person name="Gibbons J.G."/>
            <person name="Terashima K."/>
            <person name="Grigoriev I.V."/>
            <person name="Hibbett D."/>
        </authorList>
    </citation>
    <scope>NUCLEOTIDE SEQUENCE</scope>
    <source>
        <strain evidence="2">ET3784</strain>
    </source>
</reference>
<evidence type="ECO:0000313" key="2">
    <source>
        <dbReference type="EMBL" id="KAJ3731493.1"/>
    </source>
</evidence>
<feature type="region of interest" description="Disordered" evidence="1">
    <location>
        <begin position="122"/>
        <end position="179"/>
    </location>
</feature>
<keyword evidence="3" id="KW-1185">Reference proteome</keyword>
<reference evidence="2" key="1">
    <citation type="submission" date="2022-08" db="EMBL/GenBank/DDBJ databases">
        <authorList>
            <consortium name="DOE Joint Genome Institute"/>
            <person name="Min B."/>
            <person name="Sierra-Patev S."/>
            <person name="Naranjo-Ortiz M."/>
            <person name="Looney B."/>
            <person name="Konkel Z."/>
            <person name="Slot J.C."/>
            <person name="Sakamoto Y."/>
            <person name="Steenwyk J.L."/>
            <person name="Rokas A."/>
            <person name="Carro J."/>
            <person name="Camarero S."/>
            <person name="Ferreira P."/>
            <person name="Molpeceres G."/>
            <person name="Ruiz-duenas F.J."/>
            <person name="Serrano A."/>
            <person name="Henrissat B."/>
            <person name="Drula E."/>
            <person name="Hughes K.W."/>
            <person name="Mata J.L."/>
            <person name="Ishikawa N.K."/>
            <person name="Vargas-Isla R."/>
            <person name="Ushijima S."/>
            <person name="Smith C.A."/>
            <person name="Ahrendt S."/>
            <person name="Andreopoulos W."/>
            <person name="He G."/>
            <person name="LaButti K."/>
            <person name="Lipzen A."/>
            <person name="Ng V."/>
            <person name="Riley R."/>
            <person name="Sandor L."/>
            <person name="Barry K."/>
            <person name="Martinez A.T."/>
            <person name="Xiao Y."/>
            <person name="Gibbons J.G."/>
            <person name="Terashima K."/>
            <person name="Hibbett D.S."/>
            <person name="Grigoriev I.V."/>
        </authorList>
    </citation>
    <scope>NUCLEOTIDE SEQUENCE</scope>
    <source>
        <strain evidence="2">ET3784</strain>
    </source>
</reference>
<proteinExistence type="predicted"/>
<evidence type="ECO:0000256" key="1">
    <source>
        <dbReference type="SAM" id="MobiDB-lite"/>
    </source>
</evidence>
<sequence length="179" mass="20892">MSDNRGGRPKKRKRNIIGLKNQSLPASHTELIETKVDELPNKNDKTLDKAVVIIDSDSEDTHKDLDDCWILEDSFRAAGFFGYGKDRDSEDEEKDLDVKDWKDDLDDEKLQETLVRHAAAMDADIHDEEWIPENLKRKQRRRQQRHEREHKERPKTYAIGPDIAQKSARSSKRHIAQSH</sequence>
<accession>A0AA38N0I7</accession>
<evidence type="ECO:0000313" key="3">
    <source>
        <dbReference type="Proteomes" id="UP001176059"/>
    </source>
</evidence>
<organism evidence="2 3">
    <name type="scientific">Lentinula guzmanii</name>
    <dbReference type="NCBI Taxonomy" id="2804957"/>
    <lineage>
        <taxon>Eukaryota</taxon>
        <taxon>Fungi</taxon>
        <taxon>Dikarya</taxon>
        <taxon>Basidiomycota</taxon>
        <taxon>Agaricomycotina</taxon>
        <taxon>Agaricomycetes</taxon>
        <taxon>Agaricomycetidae</taxon>
        <taxon>Agaricales</taxon>
        <taxon>Marasmiineae</taxon>
        <taxon>Omphalotaceae</taxon>
        <taxon>Lentinula</taxon>
    </lineage>
</organism>
<feature type="compositionally biased region" description="Basic and acidic residues" evidence="1">
    <location>
        <begin position="146"/>
        <end position="155"/>
    </location>
</feature>
<dbReference type="Proteomes" id="UP001176059">
    <property type="component" value="Unassembled WGS sequence"/>
</dbReference>
<name>A0AA38N0I7_9AGAR</name>